<comment type="similarity">
    <text evidence="1">Belongs to the short-chain dehydrogenases/reductases (SDR) family.</text>
</comment>
<keyword evidence="4" id="KW-1185">Reference proteome</keyword>
<evidence type="ECO:0000256" key="1">
    <source>
        <dbReference type="ARBA" id="ARBA00006484"/>
    </source>
</evidence>
<reference evidence="3 4" key="1">
    <citation type="journal article" date="2012" name="Genome Biol.">
        <title>Genome and low-iron response of an oceanic diatom adapted to chronic iron limitation.</title>
        <authorList>
            <person name="Lommer M."/>
            <person name="Specht M."/>
            <person name="Roy A.S."/>
            <person name="Kraemer L."/>
            <person name="Andreson R."/>
            <person name="Gutowska M.A."/>
            <person name="Wolf J."/>
            <person name="Bergner S.V."/>
            <person name="Schilhabel M.B."/>
            <person name="Klostermeier U.C."/>
            <person name="Beiko R.G."/>
            <person name="Rosenstiel P."/>
            <person name="Hippler M."/>
            <person name="Laroche J."/>
        </authorList>
    </citation>
    <scope>NUCLEOTIDE SEQUENCE [LARGE SCALE GENOMIC DNA]</scope>
    <source>
        <strain evidence="3 4">CCMP1005</strain>
    </source>
</reference>
<organism evidence="3 4">
    <name type="scientific">Thalassiosira oceanica</name>
    <name type="common">Marine diatom</name>
    <dbReference type="NCBI Taxonomy" id="159749"/>
    <lineage>
        <taxon>Eukaryota</taxon>
        <taxon>Sar</taxon>
        <taxon>Stramenopiles</taxon>
        <taxon>Ochrophyta</taxon>
        <taxon>Bacillariophyta</taxon>
        <taxon>Coscinodiscophyceae</taxon>
        <taxon>Thalassiosirophycidae</taxon>
        <taxon>Thalassiosirales</taxon>
        <taxon>Thalassiosiraceae</taxon>
        <taxon>Thalassiosira</taxon>
    </lineage>
</organism>
<dbReference type="GO" id="GO:0016616">
    <property type="term" value="F:oxidoreductase activity, acting on the CH-OH group of donors, NAD or NADP as acceptor"/>
    <property type="evidence" value="ECO:0007669"/>
    <property type="project" value="UniProtKB-ARBA"/>
</dbReference>
<protein>
    <recommendedName>
        <fullName evidence="5">Ketoreductase (KR) domain-containing protein</fullName>
    </recommendedName>
</protein>
<dbReference type="PANTHER" id="PTHR43008:SF4">
    <property type="entry name" value="CHAIN DEHYDROGENASE, PUTATIVE (AFU_ORTHOLOGUE AFUA_4G08710)-RELATED"/>
    <property type="match status" value="1"/>
</dbReference>
<evidence type="ECO:0000256" key="2">
    <source>
        <dbReference type="ARBA" id="ARBA00023002"/>
    </source>
</evidence>
<dbReference type="GO" id="GO:0050664">
    <property type="term" value="F:oxidoreductase activity, acting on NAD(P)H, oxygen as acceptor"/>
    <property type="evidence" value="ECO:0007669"/>
    <property type="project" value="TreeGrafter"/>
</dbReference>
<dbReference type="PANTHER" id="PTHR43008">
    <property type="entry name" value="BENZIL REDUCTASE"/>
    <property type="match status" value="1"/>
</dbReference>
<sequence>RNALASLAVAVIAILTARPRILRQILRLNSSEFDTSIGLIPDLSVDELSPSVRNKMALIVGGTRGVGFGTALALFRAGADVTLVGRSQESGSAAVDRIKRLSAVAEYPHRGASLTYIKGDIGTVSSSQALVENIVFQGGRYDYVVVTAATFPDWERPLWNDDGIDKCFAIAVVGRYIVYKNAHRFTMPGARFLNVLASGERLPVDLFDRSVVRDRPSSSLFENMMTFACGNEMMMEGLFQRSPYFADSNVVFASTHPGMLKTDLHRGQGFWFDILETVAVAVIGRTEEDSGHHQASVLVSDKLTPGLNFVDSLGYGRLRDPRLDELIESNLDWLWNLLQSLEATHVDHM</sequence>
<dbReference type="OMA" id="NEMMMEG"/>
<evidence type="ECO:0008006" key="5">
    <source>
        <dbReference type="Google" id="ProtNLM"/>
    </source>
</evidence>
<dbReference type="AlphaFoldDB" id="K0R7S5"/>
<dbReference type="InterPro" id="IPR036291">
    <property type="entry name" value="NAD(P)-bd_dom_sf"/>
</dbReference>
<dbReference type="EMBL" id="AGNL01049287">
    <property type="protein sequence ID" value="EJK44741.1"/>
    <property type="molecule type" value="Genomic_DNA"/>
</dbReference>
<evidence type="ECO:0000313" key="4">
    <source>
        <dbReference type="Proteomes" id="UP000266841"/>
    </source>
</evidence>
<feature type="non-terminal residue" evidence="3">
    <location>
        <position position="1"/>
    </location>
</feature>
<keyword evidence="2" id="KW-0560">Oxidoreductase</keyword>
<dbReference type="Pfam" id="PF00106">
    <property type="entry name" value="adh_short"/>
    <property type="match status" value="1"/>
</dbReference>
<dbReference type="Proteomes" id="UP000266841">
    <property type="component" value="Unassembled WGS sequence"/>
</dbReference>
<dbReference type="InterPro" id="IPR002347">
    <property type="entry name" value="SDR_fam"/>
</dbReference>
<dbReference type="eggNOG" id="KOG1208">
    <property type="taxonomic scope" value="Eukaryota"/>
</dbReference>
<name>K0R7S5_THAOC</name>
<gene>
    <name evidence="3" type="ORF">THAOC_36696</name>
</gene>
<accession>K0R7S5</accession>
<dbReference type="Gene3D" id="3.40.50.720">
    <property type="entry name" value="NAD(P)-binding Rossmann-like Domain"/>
    <property type="match status" value="1"/>
</dbReference>
<evidence type="ECO:0000313" key="3">
    <source>
        <dbReference type="EMBL" id="EJK44741.1"/>
    </source>
</evidence>
<proteinExistence type="inferred from homology"/>
<dbReference type="SUPFAM" id="SSF51735">
    <property type="entry name" value="NAD(P)-binding Rossmann-fold domains"/>
    <property type="match status" value="1"/>
</dbReference>
<comment type="caution">
    <text evidence="3">The sequence shown here is derived from an EMBL/GenBank/DDBJ whole genome shotgun (WGS) entry which is preliminary data.</text>
</comment>
<dbReference type="OrthoDB" id="47007at2759"/>